<keyword evidence="6" id="KW-0472">Membrane</keyword>
<dbReference type="Gene3D" id="3.40.30.10">
    <property type="entry name" value="Glutaredoxin"/>
    <property type="match status" value="1"/>
</dbReference>
<evidence type="ECO:0000256" key="6">
    <source>
        <dbReference type="SAM" id="Phobius"/>
    </source>
</evidence>
<evidence type="ECO:0000256" key="2">
    <source>
        <dbReference type="ARBA" id="ARBA00007758"/>
    </source>
</evidence>
<dbReference type="Pfam" id="PF08534">
    <property type="entry name" value="Redoxin"/>
    <property type="match status" value="1"/>
</dbReference>
<feature type="transmembrane region" description="Helical" evidence="6">
    <location>
        <begin position="22"/>
        <end position="42"/>
    </location>
</feature>
<keyword evidence="5" id="KW-0676">Redox-active center</keyword>
<keyword evidence="9" id="KW-1185">Reference proteome</keyword>
<dbReference type="AlphaFoldDB" id="A0A916WX02"/>
<evidence type="ECO:0000256" key="1">
    <source>
        <dbReference type="ARBA" id="ARBA00004196"/>
    </source>
</evidence>
<reference evidence="8" key="1">
    <citation type="journal article" date="2014" name="Int. J. Syst. Evol. Microbiol.">
        <title>Complete genome sequence of Corynebacterium casei LMG S-19264T (=DSM 44701T), isolated from a smear-ripened cheese.</title>
        <authorList>
            <consortium name="US DOE Joint Genome Institute (JGI-PGF)"/>
            <person name="Walter F."/>
            <person name="Albersmeier A."/>
            <person name="Kalinowski J."/>
            <person name="Ruckert C."/>
        </authorList>
    </citation>
    <scope>NUCLEOTIDE SEQUENCE</scope>
    <source>
        <strain evidence="8">CGMCC 1.12426</strain>
    </source>
</reference>
<dbReference type="InterPro" id="IPR017937">
    <property type="entry name" value="Thioredoxin_CS"/>
</dbReference>
<comment type="similarity">
    <text evidence="2">Belongs to the thioredoxin family. DsbE subfamily.</text>
</comment>
<dbReference type="InterPro" id="IPR050553">
    <property type="entry name" value="Thioredoxin_ResA/DsbE_sf"/>
</dbReference>
<sequence length="211" mass="22917">MTGNTTQDDGAERNAETGKRRVPVLVLLPLVVFLALAGLFLFQLTMGNDPSEIPSALINEPVPETQLPPVEGLVKAGAPVPGFSREDLLGQVTVVNVFASWCAPCRQEHPLLEDLATRDGFQMIGINYKDKPENARRFLGSLGNPYDLVGADDRGRAAIDWGVYGVPETFIVDASGIIRYKFIGPLDPERYRGVFLPELDKVLATPNGPTS</sequence>
<reference evidence="8" key="2">
    <citation type="submission" date="2020-09" db="EMBL/GenBank/DDBJ databases">
        <authorList>
            <person name="Sun Q."/>
            <person name="Zhou Y."/>
        </authorList>
    </citation>
    <scope>NUCLEOTIDE SEQUENCE</scope>
    <source>
        <strain evidence="8">CGMCC 1.12426</strain>
    </source>
</reference>
<protein>
    <submittedName>
        <fullName evidence="8">Thiol:disulfide interchange protein</fullName>
    </submittedName>
</protein>
<dbReference type="EMBL" id="BMFA01000002">
    <property type="protein sequence ID" value="GGB39041.1"/>
    <property type="molecule type" value="Genomic_DNA"/>
</dbReference>
<dbReference type="CDD" id="cd03010">
    <property type="entry name" value="TlpA_like_DsbE"/>
    <property type="match status" value="1"/>
</dbReference>
<dbReference type="InterPro" id="IPR004799">
    <property type="entry name" value="Periplasmic_diS_OxRdtase_DsbE"/>
</dbReference>
<comment type="subcellular location">
    <subcellularLocation>
        <location evidence="1">Cell envelope</location>
    </subcellularLocation>
</comment>
<comment type="caution">
    <text evidence="8">The sequence shown here is derived from an EMBL/GenBank/DDBJ whole genome shotgun (WGS) entry which is preliminary data.</text>
</comment>
<dbReference type="Proteomes" id="UP000605148">
    <property type="component" value="Unassembled WGS sequence"/>
</dbReference>
<dbReference type="RefSeq" id="WP_150495038.1">
    <property type="nucleotide sequence ID" value="NZ_BMFA01000002.1"/>
</dbReference>
<dbReference type="GO" id="GO:0017004">
    <property type="term" value="P:cytochrome complex assembly"/>
    <property type="evidence" value="ECO:0007669"/>
    <property type="project" value="UniProtKB-KW"/>
</dbReference>
<keyword evidence="3" id="KW-0201">Cytochrome c-type biogenesis</keyword>
<dbReference type="NCBIfam" id="TIGR00385">
    <property type="entry name" value="dsbE"/>
    <property type="match status" value="1"/>
</dbReference>
<evidence type="ECO:0000256" key="3">
    <source>
        <dbReference type="ARBA" id="ARBA00022748"/>
    </source>
</evidence>
<keyword evidence="4" id="KW-1015">Disulfide bond</keyword>
<name>A0A916WX02_9HYPH</name>
<accession>A0A916WX02</accession>
<feature type="domain" description="Thioredoxin" evidence="7">
    <location>
        <begin position="56"/>
        <end position="204"/>
    </location>
</feature>
<dbReference type="SUPFAM" id="SSF52833">
    <property type="entry name" value="Thioredoxin-like"/>
    <property type="match status" value="1"/>
</dbReference>
<dbReference type="InterPro" id="IPR036249">
    <property type="entry name" value="Thioredoxin-like_sf"/>
</dbReference>
<evidence type="ECO:0000313" key="9">
    <source>
        <dbReference type="Proteomes" id="UP000605148"/>
    </source>
</evidence>
<gene>
    <name evidence="8" type="ORF">GCM10011316_08830</name>
</gene>
<evidence type="ECO:0000259" key="7">
    <source>
        <dbReference type="PROSITE" id="PS51352"/>
    </source>
</evidence>
<dbReference type="PANTHER" id="PTHR42852">
    <property type="entry name" value="THIOL:DISULFIDE INTERCHANGE PROTEIN DSBE"/>
    <property type="match status" value="1"/>
</dbReference>
<keyword evidence="6" id="KW-0812">Transmembrane</keyword>
<dbReference type="OrthoDB" id="9799347at2"/>
<dbReference type="PROSITE" id="PS00194">
    <property type="entry name" value="THIOREDOXIN_1"/>
    <property type="match status" value="1"/>
</dbReference>
<dbReference type="PROSITE" id="PS51352">
    <property type="entry name" value="THIOREDOXIN_2"/>
    <property type="match status" value="1"/>
</dbReference>
<dbReference type="InterPro" id="IPR013766">
    <property type="entry name" value="Thioredoxin_domain"/>
</dbReference>
<evidence type="ECO:0000256" key="5">
    <source>
        <dbReference type="ARBA" id="ARBA00023284"/>
    </source>
</evidence>
<evidence type="ECO:0000313" key="8">
    <source>
        <dbReference type="EMBL" id="GGB39041.1"/>
    </source>
</evidence>
<dbReference type="PANTHER" id="PTHR42852:SF6">
    <property type="entry name" value="THIOL:DISULFIDE INTERCHANGE PROTEIN DSBE"/>
    <property type="match status" value="1"/>
</dbReference>
<dbReference type="InterPro" id="IPR013740">
    <property type="entry name" value="Redoxin"/>
</dbReference>
<proteinExistence type="inferred from homology"/>
<keyword evidence="6" id="KW-1133">Transmembrane helix</keyword>
<organism evidence="8 9">
    <name type="scientific">Roseibium aquae</name>
    <dbReference type="NCBI Taxonomy" id="1323746"/>
    <lineage>
        <taxon>Bacteria</taxon>
        <taxon>Pseudomonadati</taxon>
        <taxon>Pseudomonadota</taxon>
        <taxon>Alphaproteobacteria</taxon>
        <taxon>Hyphomicrobiales</taxon>
        <taxon>Stappiaceae</taxon>
        <taxon>Roseibium</taxon>
    </lineage>
</organism>
<dbReference type="GO" id="GO:0030288">
    <property type="term" value="C:outer membrane-bounded periplasmic space"/>
    <property type="evidence" value="ECO:0007669"/>
    <property type="project" value="InterPro"/>
</dbReference>
<evidence type="ECO:0000256" key="4">
    <source>
        <dbReference type="ARBA" id="ARBA00023157"/>
    </source>
</evidence>
<dbReference type="GO" id="GO:0015036">
    <property type="term" value="F:disulfide oxidoreductase activity"/>
    <property type="evidence" value="ECO:0007669"/>
    <property type="project" value="InterPro"/>
</dbReference>